<evidence type="ECO:0000313" key="1">
    <source>
        <dbReference type="EMBL" id="RZF32821.1"/>
    </source>
</evidence>
<reference evidence="1 2" key="1">
    <citation type="journal article" date="2017" name="Gigascience">
        <title>Genome sequence of the small brown planthopper, Laodelphax striatellus.</title>
        <authorList>
            <person name="Zhu J."/>
            <person name="Jiang F."/>
            <person name="Wang X."/>
            <person name="Yang P."/>
            <person name="Bao Y."/>
            <person name="Zhao W."/>
            <person name="Wang W."/>
            <person name="Lu H."/>
            <person name="Wang Q."/>
            <person name="Cui N."/>
            <person name="Li J."/>
            <person name="Chen X."/>
            <person name="Luo L."/>
            <person name="Yu J."/>
            <person name="Kang L."/>
            <person name="Cui F."/>
        </authorList>
    </citation>
    <scope>NUCLEOTIDE SEQUENCE [LARGE SCALE GENOMIC DNA]</scope>
    <source>
        <strain evidence="1">Lst14</strain>
    </source>
</reference>
<accession>A0A482WI19</accession>
<proteinExistence type="predicted"/>
<dbReference type="AlphaFoldDB" id="A0A482WI19"/>
<dbReference type="PANTHER" id="PTHR15192:SF8">
    <property type="entry name" value="FAD_NAD(P)-BINDING DOMAIN-CONTAINING PROTEIN"/>
    <property type="match status" value="1"/>
</dbReference>
<comment type="caution">
    <text evidence="1">The sequence shown here is derived from an EMBL/GenBank/DDBJ whole genome shotgun (WGS) entry which is preliminary data.</text>
</comment>
<dbReference type="OrthoDB" id="412005at2759"/>
<dbReference type="Gene3D" id="3.50.50.60">
    <property type="entry name" value="FAD/NAD(P)-binding domain"/>
    <property type="match status" value="1"/>
</dbReference>
<dbReference type="SUPFAM" id="SSF51905">
    <property type="entry name" value="FAD/NAD(P)-binding domain"/>
    <property type="match status" value="1"/>
</dbReference>
<dbReference type="InParanoid" id="A0A482WI19"/>
<dbReference type="InterPro" id="IPR036188">
    <property type="entry name" value="FAD/NAD-bd_sf"/>
</dbReference>
<organism evidence="1 2">
    <name type="scientific">Laodelphax striatellus</name>
    <name type="common">Small brown planthopper</name>
    <name type="synonym">Delphax striatella</name>
    <dbReference type="NCBI Taxonomy" id="195883"/>
    <lineage>
        <taxon>Eukaryota</taxon>
        <taxon>Metazoa</taxon>
        <taxon>Ecdysozoa</taxon>
        <taxon>Arthropoda</taxon>
        <taxon>Hexapoda</taxon>
        <taxon>Insecta</taxon>
        <taxon>Pterygota</taxon>
        <taxon>Neoptera</taxon>
        <taxon>Paraneoptera</taxon>
        <taxon>Hemiptera</taxon>
        <taxon>Auchenorrhyncha</taxon>
        <taxon>Fulgoroidea</taxon>
        <taxon>Delphacidae</taxon>
        <taxon>Criomorphinae</taxon>
        <taxon>Laodelphax</taxon>
    </lineage>
</organism>
<dbReference type="InterPro" id="IPR029731">
    <property type="entry name" value="OSGIN1/2"/>
</dbReference>
<dbReference type="Proteomes" id="UP000291343">
    <property type="component" value="Unassembled WGS sequence"/>
</dbReference>
<dbReference type="EMBL" id="QKKF02035878">
    <property type="protein sequence ID" value="RZF32821.1"/>
    <property type="molecule type" value="Genomic_DNA"/>
</dbReference>
<evidence type="ECO:0000313" key="2">
    <source>
        <dbReference type="Proteomes" id="UP000291343"/>
    </source>
</evidence>
<protein>
    <recommendedName>
        <fullName evidence="3">FAD/NAD(P)-binding domain-containing protein</fullName>
    </recommendedName>
</protein>
<dbReference type="PANTHER" id="PTHR15192">
    <property type="entry name" value="PROTEIN CBG05349"/>
    <property type="match status" value="1"/>
</dbReference>
<dbReference type="STRING" id="195883.A0A482WI19"/>
<name>A0A482WI19_LAOST</name>
<gene>
    <name evidence="1" type="ORF">LSTR_LSTR011467</name>
</gene>
<sequence>MKDLSGQSTIIPPEAIYKEVVVIGNGPSGMALSYQLAGNLPFYNGNAHLDEMLTARLRNAPSGVSIMQQDLPFLSQGLEGRSSNPVSLLMDALLHPWADQGLDLPPLVDWHYVPEYTIDHVVLGKGVPGGAWQTMDPNILTISLNKWMELPGFPWSKWEADFNLNESAQRNSRRTTVAQVAAYYSDYVTAMNISDYFRSETVVTSVRRINKTSEMKGARGDREGALWKVEGYDLATLEPFTYACRRVVLATGSTDMPNRLSVPGEKSNPDWVFHDLVAFEHAVEHLSNEVVETQNGVKCIDPVAIVGAGLSAADAVLLARFWSLPIIHVFRGAGITPDRMLPEAMYPEYHKVRQMMTNSDATYDDYTSFPEHKVLDLSDSSSGRKIYLSSPEGKLVTHKVSLVAVLIGSRPDLTYLPTEYQDGMKLGVNPNSPIDCRANPILVDPWTRAVVNAEEGLYAVGPLSGDNFVRFTLGGTFAVVHGIHRKRKLERCA</sequence>
<evidence type="ECO:0008006" key="3">
    <source>
        <dbReference type="Google" id="ProtNLM"/>
    </source>
</evidence>
<keyword evidence="2" id="KW-1185">Reference proteome</keyword>